<dbReference type="PANTHER" id="PTHR12598">
    <property type="entry name" value="COPPER HOMEOSTASIS PROTEIN CUTC"/>
    <property type="match status" value="1"/>
</dbReference>
<keyword evidence="2" id="KW-0963">Cytoplasm</keyword>
<dbReference type="InterPro" id="IPR005627">
    <property type="entry name" value="CutC-like"/>
</dbReference>
<dbReference type="EMBL" id="BSBO01000030">
    <property type="protein sequence ID" value="GLG05504.1"/>
    <property type="molecule type" value="Genomic_DNA"/>
</dbReference>
<dbReference type="GO" id="GO:0005507">
    <property type="term" value="F:copper ion binding"/>
    <property type="evidence" value="ECO:0007669"/>
    <property type="project" value="TreeGrafter"/>
</dbReference>
<reference evidence="3 4" key="1">
    <citation type="journal article" date="2023" name="Int. J. Syst. Evol. Microbiol.">
        <title>Sellimonas catena sp. nov., isolated from human faeces.</title>
        <authorList>
            <person name="Hisatomi A."/>
            <person name="Ohkuma M."/>
            <person name="Sakamoto M."/>
        </authorList>
    </citation>
    <scope>NUCLEOTIDE SEQUENCE [LARGE SCALE GENOMIC DNA]</scope>
    <source>
        <strain evidence="3 4">12EGH17</strain>
    </source>
</reference>
<name>A0A9W6C8S7_9FIRM</name>
<dbReference type="RefSeq" id="WP_281873450.1">
    <property type="nucleotide sequence ID" value="NZ_BSBO01000030.1"/>
</dbReference>
<comment type="similarity">
    <text evidence="1 2">Belongs to the CutC family.</text>
</comment>
<sequence>MQDYILEICADSAESAIAAEKGGATRLELCQNLIIGGTTPGPKLFEIVRHAVEIPVHVLIRPRFGDFCYSDYEMEQIKEEIKMFRELGADGVVIGVLSPDGSIDRERMERLLEERGDMSVTLHRAFDVCRDPLKSLQTAKDLGIQTILTSGQKDSCMEGADLLRELQKESQGGIQIQAGGGVTPENLETLFCQTGIRAWHMSAKTGIESRMKYRNPDVHMGIADISEYILFQTSEAKVRQAADILKRL</sequence>
<dbReference type="GO" id="GO:0005737">
    <property type="term" value="C:cytoplasm"/>
    <property type="evidence" value="ECO:0007669"/>
    <property type="project" value="UniProtKB-SubCell"/>
</dbReference>
<comment type="caution">
    <text evidence="2">Once thought to be involved in copper homeostasis, experiments in E.coli have shown this is not the case.</text>
</comment>
<evidence type="ECO:0000256" key="2">
    <source>
        <dbReference type="HAMAP-Rule" id="MF_00795"/>
    </source>
</evidence>
<dbReference type="SUPFAM" id="SSF110395">
    <property type="entry name" value="CutC-like"/>
    <property type="match status" value="1"/>
</dbReference>
<proteinExistence type="inferred from homology"/>
<keyword evidence="4" id="KW-1185">Reference proteome</keyword>
<dbReference type="Gene3D" id="3.20.20.380">
    <property type="entry name" value="Copper homeostasis (CutC) domain"/>
    <property type="match status" value="1"/>
</dbReference>
<comment type="subcellular location">
    <subcellularLocation>
        <location evidence="2">Cytoplasm</location>
    </subcellularLocation>
</comment>
<dbReference type="Proteomes" id="UP001145145">
    <property type="component" value="Unassembled WGS sequence"/>
</dbReference>
<dbReference type="HAMAP" id="MF_00795">
    <property type="entry name" value="CutC"/>
    <property type="match status" value="1"/>
</dbReference>
<dbReference type="PANTHER" id="PTHR12598:SF0">
    <property type="entry name" value="COPPER HOMEOSTASIS PROTEIN CUTC HOMOLOG"/>
    <property type="match status" value="1"/>
</dbReference>
<organism evidence="3 4">
    <name type="scientific">Sellimonas catena</name>
    <dbReference type="NCBI Taxonomy" id="2994035"/>
    <lineage>
        <taxon>Bacteria</taxon>
        <taxon>Bacillati</taxon>
        <taxon>Bacillota</taxon>
        <taxon>Clostridia</taxon>
        <taxon>Lachnospirales</taxon>
        <taxon>Lachnospiraceae</taxon>
        <taxon>Sellimonas</taxon>
    </lineage>
</organism>
<evidence type="ECO:0000313" key="4">
    <source>
        <dbReference type="Proteomes" id="UP001145145"/>
    </source>
</evidence>
<evidence type="ECO:0000313" key="3">
    <source>
        <dbReference type="EMBL" id="GLG05504.1"/>
    </source>
</evidence>
<protein>
    <recommendedName>
        <fullName evidence="2">PF03932 family protein CutC</fullName>
    </recommendedName>
</protein>
<accession>A0A9W6C8S7</accession>
<gene>
    <name evidence="2 3" type="primary">cutC</name>
    <name evidence="3" type="ORF">Selli1_26780</name>
</gene>
<dbReference type="Pfam" id="PF03932">
    <property type="entry name" value="CutC"/>
    <property type="match status" value="1"/>
</dbReference>
<dbReference type="InterPro" id="IPR036822">
    <property type="entry name" value="CutC-like_dom_sf"/>
</dbReference>
<dbReference type="AlphaFoldDB" id="A0A9W6C8S7"/>
<evidence type="ECO:0000256" key="1">
    <source>
        <dbReference type="ARBA" id="ARBA00007768"/>
    </source>
</evidence>
<comment type="caution">
    <text evidence="3">The sequence shown here is derived from an EMBL/GenBank/DDBJ whole genome shotgun (WGS) entry which is preliminary data.</text>
</comment>
<dbReference type="FunFam" id="3.20.20.380:FF:000001">
    <property type="entry name" value="Copper homeostasis protein CutC"/>
    <property type="match status" value="1"/>
</dbReference>